<protein>
    <submittedName>
        <fullName evidence="1">Leucine--tRNA ligase</fullName>
    </submittedName>
</protein>
<dbReference type="GO" id="GO:0016874">
    <property type="term" value="F:ligase activity"/>
    <property type="evidence" value="ECO:0007669"/>
    <property type="project" value="UniProtKB-KW"/>
</dbReference>
<gene>
    <name evidence="1" type="ORF">KUF71_013522</name>
</gene>
<evidence type="ECO:0000313" key="1">
    <source>
        <dbReference type="EMBL" id="KAK3925315.1"/>
    </source>
</evidence>
<reference evidence="1" key="1">
    <citation type="submission" date="2021-07" db="EMBL/GenBank/DDBJ databases">
        <authorList>
            <person name="Catto M.A."/>
            <person name="Jacobson A."/>
            <person name="Kennedy G."/>
            <person name="Labadie P."/>
            <person name="Hunt B.G."/>
            <person name="Srinivasan R."/>
        </authorList>
    </citation>
    <scope>NUCLEOTIDE SEQUENCE</scope>
    <source>
        <strain evidence="1">PL_HMW_Pooled</strain>
        <tissue evidence="1">Head</tissue>
    </source>
</reference>
<dbReference type="Proteomes" id="UP001219518">
    <property type="component" value="Unassembled WGS sequence"/>
</dbReference>
<keyword evidence="2" id="KW-1185">Reference proteome</keyword>
<sequence>YHTLQLAQSVGSSTEEVTGGAALLGPEAVRPGRGSADTSDFDTTPTFALLSGDFNLFQSRNSMCTNGAYEREVDRALYALTLGLVQPSPLLDQRQCSLVPGVVPFAPGTMELELENQTGNHVVLPRGSVVALVHPVGFVDLQKYEPLDPDDIVAVESATVERVPPTDQADIQLEPRLPPIALDENPPEDLQALADREWIKSSAVGNATLAPSSGNRSAPLHRCAVYHASSAALVLSFRYRHNFGCLQYES</sequence>
<name>A0AAE1HPV7_9NEOP</name>
<evidence type="ECO:0000313" key="2">
    <source>
        <dbReference type="Proteomes" id="UP001219518"/>
    </source>
</evidence>
<comment type="caution">
    <text evidence="1">The sequence shown here is derived from an EMBL/GenBank/DDBJ whole genome shotgun (WGS) entry which is preliminary data.</text>
</comment>
<reference evidence="1" key="2">
    <citation type="journal article" date="2023" name="BMC Genomics">
        <title>Pest status, molecular evolution, and epigenetic factors derived from the genome assembly of Frankliniella fusca, a thysanopteran phytovirus vector.</title>
        <authorList>
            <person name="Catto M.A."/>
            <person name="Labadie P.E."/>
            <person name="Jacobson A.L."/>
            <person name="Kennedy G.G."/>
            <person name="Srinivasan R."/>
            <person name="Hunt B.G."/>
        </authorList>
    </citation>
    <scope>NUCLEOTIDE SEQUENCE</scope>
    <source>
        <strain evidence="1">PL_HMW_Pooled</strain>
    </source>
</reference>
<keyword evidence="1" id="KW-0436">Ligase</keyword>
<proteinExistence type="predicted"/>
<feature type="non-terminal residue" evidence="1">
    <location>
        <position position="250"/>
    </location>
</feature>
<accession>A0AAE1HPV7</accession>
<dbReference type="AlphaFoldDB" id="A0AAE1HPV7"/>
<organism evidence="1 2">
    <name type="scientific">Frankliniella fusca</name>
    <dbReference type="NCBI Taxonomy" id="407009"/>
    <lineage>
        <taxon>Eukaryota</taxon>
        <taxon>Metazoa</taxon>
        <taxon>Ecdysozoa</taxon>
        <taxon>Arthropoda</taxon>
        <taxon>Hexapoda</taxon>
        <taxon>Insecta</taxon>
        <taxon>Pterygota</taxon>
        <taxon>Neoptera</taxon>
        <taxon>Paraneoptera</taxon>
        <taxon>Thysanoptera</taxon>
        <taxon>Terebrantia</taxon>
        <taxon>Thripoidea</taxon>
        <taxon>Thripidae</taxon>
        <taxon>Frankliniella</taxon>
    </lineage>
</organism>
<dbReference type="EMBL" id="JAHWGI010001226">
    <property type="protein sequence ID" value="KAK3925315.1"/>
    <property type="molecule type" value="Genomic_DNA"/>
</dbReference>